<evidence type="ECO:0000256" key="2">
    <source>
        <dbReference type="SAM" id="Phobius"/>
    </source>
</evidence>
<organism evidence="3 4">
    <name type="scientific">Micromonospora jinlongensis</name>
    <dbReference type="NCBI Taxonomy" id="1287877"/>
    <lineage>
        <taxon>Bacteria</taxon>
        <taxon>Bacillati</taxon>
        <taxon>Actinomycetota</taxon>
        <taxon>Actinomycetes</taxon>
        <taxon>Micromonosporales</taxon>
        <taxon>Micromonosporaceae</taxon>
        <taxon>Micromonospora</taxon>
    </lineage>
</organism>
<dbReference type="RefSeq" id="WP_179782948.1">
    <property type="nucleotide sequence ID" value="NZ_JACCHK010000001.1"/>
</dbReference>
<reference evidence="3 4" key="1">
    <citation type="submission" date="2020-07" db="EMBL/GenBank/DDBJ databases">
        <title>Sequencing the genomes of 1000 actinobacteria strains.</title>
        <authorList>
            <person name="Klenk H.-P."/>
        </authorList>
    </citation>
    <scope>NUCLEOTIDE SEQUENCE [LARGE SCALE GENOMIC DNA]</scope>
    <source>
        <strain evidence="3 4">DSM 45876</strain>
    </source>
</reference>
<dbReference type="Proteomes" id="UP000523545">
    <property type="component" value="Unassembled WGS sequence"/>
</dbReference>
<dbReference type="InterPro" id="IPR029058">
    <property type="entry name" value="AB_hydrolase_fold"/>
</dbReference>
<evidence type="ECO:0000256" key="1">
    <source>
        <dbReference type="SAM" id="MobiDB-lite"/>
    </source>
</evidence>
<feature type="transmembrane region" description="Helical" evidence="2">
    <location>
        <begin position="350"/>
        <end position="371"/>
    </location>
</feature>
<evidence type="ECO:0008006" key="5">
    <source>
        <dbReference type="Google" id="ProtNLM"/>
    </source>
</evidence>
<keyword evidence="2" id="KW-0812">Transmembrane</keyword>
<keyword evidence="2" id="KW-0472">Membrane</keyword>
<dbReference type="EMBL" id="JACCHK010000001">
    <property type="protein sequence ID" value="NYH45967.1"/>
    <property type="molecule type" value="Genomic_DNA"/>
</dbReference>
<gene>
    <name evidence="3" type="ORF">HNR22_005694</name>
</gene>
<feature type="transmembrane region" description="Helical" evidence="2">
    <location>
        <begin position="285"/>
        <end position="302"/>
    </location>
</feature>
<feature type="transmembrane region" description="Helical" evidence="2">
    <location>
        <begin position="401"/>
        <end position="423"/>
    </location>
</feature>
<feature type="transmembrane region" description="Helical" evidence="2">
    <location>
        <begin position="245"/>
        <end position="265"/>
    </location>
</feature>
<comment type="caution">
    <text evidence="3">The sequence shown here is derived from an EMBL/GenBank/DDBJ whole genome shotgun (WGS) entry which is preliminary data.</text>
</comment>
<name>A0A7Y9X7P2_9ACTN</name>
<feature type="transmembrane region" description="Helical" evidence="2">
    <location>
        <begin position="220"/>
        <end position="239"/>
    </location>
</feature>
<feature type="transmembrane region" description="Helical" evidence="2">
    <location>
        <begin position="510"/>
        <end position="535"/>
    </location>
</feature>
<sequence>MSGSDIPRDVVELRVHGVSGASAAQVLDLQQTAQVAGDRSGGFYRPRPRCEDSTGAHGVTLEAYRWGDLPSGTVARTLAVVFLLPFMLVNVAIWMRPANPGSEAVVKSLCRLLALTLTVLYVLAIAGVALDLVGWKCLSSPRCLAGRSWLSWLSGRPVGLRLAVLALVPAAAIGLIWRISNRPGRTFEAFRAPDRELSGSRLGTVGQWDAEPLVGRLRSIHVAAAFATLDLTVLLARAASGATAITITLTVVTGVVLVCCAVLLCTPPLIDRAADNQRLDRVTRTLRTVAVVLTVVVLAHLATGPPQWHGGHGLPGYETHLAGLFVAQTALLAALGVVLLCRRNRGATPLFGLGALVVAATGISLAVAYSAELVYRVADFLDRDVPTGEGIATGPPRAYTWAIYGFFRALLATLIVAGLVIVLSRRSRRRAAAAIVAHDYPDAPAEAGPRLRQVRDAIARARFTEKLVPLAVLYGCLTGLATATTTVGLLGQFPHDVIERNIGLPADSVIFGIAFGSWVIAAIILGLLIGGIFAYRTVPFRRHISVLWDLGTFWPRAAHPFAPPCYSERAVPELARRITYLVERGDAVLLTGHSHGSVLLAATVLQLPPHVGSRVALLTHGSPLRRLYARLFPAYVDDAALHEIGHRVGWRWVNLWSDADPIGGWIFSAHRPHAPAGASGPAAAVDRRYRDPRDVVTPPSDSVPPPIQGHWPGESDQQFTEVVRELAQRLGRADPPDTPT</sequence>
<proteinExistence type="predicted"/>
<feature type="transmembrane region" description="Helical" evidence="2">
    <location>
        <begin position="158"/>
        <end position="177"/>
    </location>
</feature>
<dbReference type="SUPFAM" id="SSF53474">
    <property type="entry name" value="alpha/beta-Hydrolases"/>
    <property type="match status" value="1"/>
</dbReference>
<feature type="transmembrane region" description="Helical" evidence="2">
    <location>
        <begin position="322"/>
        <end position="341"/>
    </location>
</feature>
<accession>A0A7Y9X7P2</accession>
<feature type="transmembrane region" description="Helical" evidence="2">
    <location>
        <begin position="74"/>
        <end position="96"/>
    </location>
</feature>
<feature type="transmembrane region" description="Helical" evidence="2">
    <location>
        <begin position="467"/>
        <end position="490"/>
    </location>
</feature>
<evidence type="ECO:0000313" key="4">
    <source>
        <dbReference type="Proteomes" id="UP000523545"/>
    </source>
</evidence>
<keyword evidence="4" id="KW-1185">Reference proteome</keyword>
<evidence type="ECO:0000313" key="3">
    <source>
        <dbReference type="EMBL" id="NYH45967.1"/>
    </source>
</evidence>
<feature type="transmembrane region" description="Helical" evidence="2">
    <location>
        <begin position="108"/>
        <end position="130"/>
    </location>
</feature>
<dbReference type="AlphaFoldDB" id="A0A7Y9X7P2"/>
<feature type="region of interest" description="Disordered" evidence="1">
    <location>
        <begin position="690"/>
        <end position="715"/>
    </location>
</feature>
<protein>
    <recommendedName>
        <fullName evidence="5">Integral membrane protein</fullName>
    </recommendedName>
</protein>
<keyword evidence="2" id="KW-1133">Transmembrane helix</keyword>